<evidence type="ECO:0000313" key="9">
    <source>
        <dbReference type="EMBL" id="THK33128.1"/>
    </source>
</evidence>
<dbReference type="GO" id="GO:0043025">
    <property type="term" value="C:neuronal cell body"/>
    <property type="evidence" value="ECO:0007669"/>
    <property type="project" value="TreeGrafter"/>
</dbReference>
<sequence length="407" mass="47565">MNKREKKFYFCLIILSNCFGLFEFGVKRIKLRGRGTELRLQKSRLARVWSLILIGIILYTNYLIPILDCWMYTQDKWMMFDYAKSFQTILGSLIVIVLWIYCFLKQNSLIKMANKFIEIDNFFEKYRHIFQLTGFKDVIPFTVIFIIMSIAEVVMENAAYGYYGKYLWYIWWYKYLFPHFVLMTFILQYATVIRSMRIRMESLNRGLAKLTSSSHDFQNKFTVAGRMFTNEMMLESFDSIRNLYEELYKLSVEISEFYSFPILLVMAYVTFLIVTLAYCLVTMVMHFYSSELIVRILPGLSFSLLTSLSGRLIHEIEGLVKEFKKIAPTAFELLHSFPGDHALTTSVICFTQELLHKDLVFTAYGLFPLNSTLFQSIFSSALTYSIIILQTQGSGRAVATGSNNQTH</sequence>
<evidence type="ECO:0000256" key="8">
    <source>
        <dbReference type="RuleBase" id="RU363108"/>
    </source>
</evidence>
<evidence type="ECO:0000256" key="2">
    <source>
        <dbReference type="ARBA" id="ARBA00022475"/>
    </source>
</evidence>
<dbReference type="GO" id="GO:0030424">
    <property type="term" value="C:axon"/>
    <property type="evidence" value="ECO:0007669"/>
    <property type="project" value="TreeGrafter"/>
</dbReference>
<comment type="caution">
    <text evidence="8">Lacks conserved residue(s) required for the propagation of feature annotation.</text>
</comment>
<feature type="transmembrane region" description="Helical" evidence="8">
    <location>
        <begin position="257"/>
        <end position="286"/>
    </location>
</feature>
<reference evidence="9" key="1">
    <citation type="submission" date="2019-02" db="EMBL/GenBank/DDBJ databases">
        <title>Genome of the parasitoid wasp Diachasma alloeum, an emerging model for ecological speciation and transitions to asexual reproduction.</title>
        <authorList>
            <person name="Robertson H.M."/>
            <person name="Walden K.K."/>
            <person name="Tvedte E.S."/>
            <person name="Hood G.R."/>
            <person name="Feder J.L."/>
            <person name="Forbes A.A."/>
            <person name="Logsdon J.M."/>
            <person name="Mcelroy K.E."/>
        </authorList>
    </citation>
    <scope>NUCLEOTIDE SEQUENCE [LARGE SCALE GENOMIC DNA]</scope>
    <source>
        <strain evidence="9">Michigan</strain>
    </source>
</reference>
<evidence type="ECO:0000256" key="5">
    <source>
        <dbReference type="ARBA" id="ARBA00023136"/>
    </source>
</evidence>
<dbReference type="AlphaFoldDB" id="A0A4E0RMX8"/>
<evidence type="ECO:0000256" key="7">
    <source>
        <dbReference type="ARBA" id="ARBA00023224"/>
    </source>
</evidence>
<proteinExistence type="inferred from homology"/>
<evidence type="ECO:0000256" key="4">
    <source>
        <dbReference type="ARBA" id="ARBA00022989"/>
    </source>
</evidence>
<evidence type="ECO:0000256" key="3">
    <source>
        <dbReference type="ARBA" id="ARBA00022692"/>
    </source>
</evidence>
<evidence type="ECO:0000256" key="1">
    <source>
        <dbReference type="ARBA" id="ARBA00004651"/>
    </source>
</evidence>
<evidence type="ECO:0000313" key="10">
    <source>
        <dbReference type="Proteomes" id="UP000297026"/>
    </source>
</evidence>
<organism evidence="9 10">
    <name type="scientific">Diachasma alloeum</name>
    <dbReference type="NCBI Taxonomy" id="454923"/>
    <lineage>
        <taxon>Eukaryota</taxon>
        <taxon>Metazoa</taxon>
        <taxon>Ecdysozoa</taxon>
        <taxon>Arthropoda</taxon>
        <taxon>Hexapoda</taxon>
        <taxon>Insecta</taxon>
        <taxon>Pterygota</taxon>
        <taxon>Neoptera</taxon>
        <taxon>Endopterygota</taxon>
        <taxon>Hymenoptera</taxon>
        <taxon>Apocrita</taxon>
        <taxon>Ichneumonoidea</taxon>
        <taxon>Braconidae</taxon>
        <taxon>Opiinae</taxon>
        <taxon>Diachasma</taxon>
    </lineage>
</organism>
<feature type="transmembrane region" description="Helical" evidence="8">
    <location>
        <begin position="138"/>
        <end position="155"/>
    </location>
</feature>
<dbReference type="OrthoDB" id="6366728at2759"/>
<dbReference type="Proteomes" id="UP000297026">
    <property type="component" value="Unassembled WGS sequence"/>
</dbReference>
<dbReference type="PANTHER" id="PTHR21143:SF133">
    <property type="entry name" value="GUSTATORY AND PHEROMONE RECEPTOR 32A-RELATED"/>
    <property type="match status" value="1"/>
</dbReference>
<dbReference type="GO" id="GO:0030425">
    <property type="term" value="C:dendrite"/>
    <property type="evidence" value="ECO:0007669"/>
    <property type="project" value="TreeGrafter"/>
</dbReference>
<feature type="transmembrane region" description="Helical" evidence="8">
    <location>
        <begin position="175"/>
        <end position="193"/>
    </location>
</feature>
<keyword evidence="7 8" id="KW-0807">Transducer</keyword>
<evidence type="ECO:0000256" key="6">
    <source>
        <dbReference type="ARBA" id="ARBA00023170"/>
    </source>
</evidence>
<dbReference type="GO" id="GO:0050909">
    <property type="term" value="P:sensory perception of taste"/>
    <property type="evidence" value="ECO:0007669"/>
    <property type="project" value="InterPro"/>
</dbReference>
<feature type="transmembrane region" description="Helical" evidence="8">
    <location>
        <begin position="45"/>
        <end position="65"/>
    </location>
</feature>
<keyword evidence="6 8" id="KW-0675">Receptor</keyword>
<keyword evidence="5 8" id="KW-0472">Membrane</keyword>
<dbReference type="InterPro" id="IPR013604">
    <property type="entry name" value="7TM_chemorcpt"/>
</dbReference>
<accession>A0A4E0RMX8</accession>
<dbReference type="GO" id="GO:0007165">
    <property type="term" value="P:signal transduction"/>
    <property type="evidence" value="ECO:0007669"/>
    <property type="project" value="UniProtKB-KW"/>
</dbReference>
<gene>
    <name evidence="9" type="primary">Gr23</name>
    <name evidence="9" type="ORF">DALL_DALL000316</name>
</gene>
<dbReference type="GO" id="GO:0007635">
    <property type="term" value="P:chemosensory behavior"/>
    <property type="evidence" value="ECO:0007669"/>
    <property type="project" value="TreeGrafter"/>
</dbReference>
<keyword evidence="4 8" id="KW-1133">Transmembrane helix</keyword>
<feature type="transmembrane region" description="Helical" evidence="8">
    <location>
        <begin position="85"/>
        <end position="104"/>
    </location>
</feature>
<dbReference type="GO" id="GO:0008049">
    <property type="term" value="P:male courtship behavior"/>
    <property type="evidence" value="ECO:0007669"/>
    <property type="project" value="TreeGrafter"/>
</dbReference>
<dbReference type="GO" id="GO:0005886">
    <property type="term" value="C:plasma membrane"/>
    <property type="evidence" value="ECO:0007669"/>
    <property type="project" value="UniProtKB-SubCell"/>
</dbReference>
<dbReference type="Pfam" id="PF08395">
    <property type="entry name" value="7tm_7"/>
    <property type="match status" value="1"/>
</dbReference>
<name>A0A4E0RMX8_9HYME</name>
<keyword evidence="10" id="KW-1185">Reference proteome</keyword>
<protein>
    <recommendedName>
        <fullName evidence="8">Gustatory receptor</fullName>
    </recommendedName>
</protein>
<dbReference type="PANTHER" id="PTHR21143">
    <property type="entry name" value="INVERTEBRATE GUSTATORY RECEPTOR"/>
    <property type="match status" value="1"/>
</dbReference>
<comment type="subcellular location">
    <subcellularLocation>
        <location evidence="1 8">Cell membrane</location>
        <topology evidence="1 8">Multi-pass membrane protein</topology>
    </subcellularLocation>
</comment>
<keyword evidence="3 8" id="KW-0812">Transmembrane</keyword>
<keyword evidence="2 8" id="KW-1003">Cell membrane</keyword>
<dbReference type="EMBL" id="ML158713">
    <property type="protein sequence ID" value="THK33128.1"/>
    <property type="molecule type" value="Genomic_DNA"/>
</dbReference>
<comment type="similarity">
    <text evidence="8">Belongs to the insect chemoreceptor superfamily. Gustatory receptor (GR) family.</text>
</comment>
<comment type="function">
    <text evidence="8">Gustatory receptor which mediates acceptance or avoidance behavior, depending on its substrates.</text>
</comment>